<sequence length="179" mass="19987">MAVLTQYAKYGDFAKPSLCVMMGRMDIMNLLNNPAFVAIASLSLAILLLGTWTFMLERRIKKLMAGKNAASLEDTITANQRSLEELLAFHKNVEEELKRIDGRIKKKLHGAKTLRFNPFHGTGTGGNQSFATALLDEEGDGVVLSTLHARDKMSVFAKPVTKRKSEFELTDEEREVLKN</sequence>
<comment type="caution">
    <text evidence="2">The sequence shown here is derived from an EMBL/GenBank/DDBJ whole genome shotgun (WGS) entry which is preliminary data.</text>
</comment>
<feature type="transmembrane region" description="Helical" evidence="1">
    <location>
        <begin position="35"/>
        <end position="55"/>
    </location>
</feature>
<keyword evidence="1" id="KW-0812">Transmembrane</keyword>
<evidence type="ECO:0000313" key="3">
    <source>
        <dbReference type="Proteomes" id="UP000177996"/>
    </source>
</evidence>
<dbReference type="Pfam" id="PF14584">
    <property type="entry name" value="DUF4446"/>
    <property type="match status" value="1"/>
</dbReference>
<dbReference type="InterPro" id="IPR027981">
    <property type="entry name" value="DUF4446"/>
</dbReference>
<proteinExistence type="predicted"/>
<organism evidence="2 3">
    <name type="scientific">Candidatus Lloydbacteria bacterium RIFCSPHIGHO2_02_FULL_50_13</name>
    <dbReference type="NCBI Taxonomy" id="1798661"/>
    <lineage>
        <taxon>Bacteria</taxon>
        <taxon>Candidatus Lloydiibacteriota</taxon>
    </lineage>
</organism>
<keyword evidence="1" id="KW-1133">Transmembrane helix</keyword>
<name>A0A1G2D457_9BACT</name>
<evidence type="ECO:0008006" key="4">
    <source>
        <dbReference type="Google" id="ProtNLM"/>
    </source>
</evidence>
<dbReference type="STRING" id="1798661.A3D65_03575"/>
<accession>A0A1G2D457</accession>
<dbReference type="Proteomes" id="UP000177996">
    <property type="component" value="Unassembled WGS sequence"/>
</dbReference>
<evidence type="ECO:0000313" key="2">
    <source>
        <dbReference type="EMBL" id="OGZ08415.1"/>
    </source>
</evidence>
<gene>
    <name evidence="2" type="ORF">A3D65_03575</name>
</gene>
<keyword evidence="1" id="KW-0472">Membrane</keyword>
<protein>
    <recommendedName>
        <fullName evidence="4">DUF4446 domain-containing protein</fullName>
    </recommendedName>
</protein>
<dbReference type="AlphaFoldDB" id="A0A1G2D457"/>
<evidence type="ECO:0000256" key="1">
    <source>
        <dbReference type="SAM" id="Phobius"/>
    </source>
</evidence>
<dbReference type="EMBL" id="MHLL01000035">
    <property type="protein sequence ID" value="OGZ08415.1"/>
    <property type="molecule type" value="Genomic_DNA"/>
</dbReference>
<reference evidence="2 3" key="1">
    <citation type="journal article" date="2016" name="Nat. Commun.">
        <title>Thousands of microbial genomes shed light on interconnected biogeochemical processes in an aquifer system.</title>
        <authorList>
            <person name="Anantharaman K."/>
            <person name="Brown C.T."/>
            <person name="Hug L.A."/>
            <person name="Sharon I."/>
            <person name="Castelle C.J."/>
            <person name="Probst A.J."/>
            <person name="Thomas B.C."/>
            <person name="Singh A."/>
            <person name="Wilkins M.J."/>
            <person name="Karaoz U."/>
            <person name="Brodie E.L."/>
            <person name="Williams K.H."/>
            <person name="Hubbard S.S."/>
            <person name="Banfield J.F."/>
        </authorList>
    </citation>
    <scope>NUCLEOTIDE SEQUENCE [LARGE SCALE GENOMIC DNA]</scope>
</reference>